<dbReference type="PANTHER" id="PTHR19303">
    <property type="entry name" value="TRANSPOSON"/>
    <property type="match status" value="1"/>
</dbReference>
<proteinExistence type="predicted"/>
<dbReference type="InterPro" id="IPR050863">
    <property type="entry name" value="CenT-Element_Derived"/>
</dbReference>
<evidence type="ECO:0000313" key="2">
    <source>
        <dbReference type="Proteomes" id="UP001209878"/>
    </source>
</evidence>
<protein>
    <recommendedName>
        <fullName evidence="3">HTH CENPB-type domain-containing protein</fullName>
    </recommendedName>
</protein>
<organism evidence="1 2">
    <name type="scientific">Ridgeia piscesae</name>
    <name type="common">Tubeworm</name>
    <dbReference type="NCBI Taxonomy" id="27915"/>
    <lineage>
        <taxon>Eukaryota</taxon>
        <taxon>Metazoa</taxon>
        <taxon>Spiralia</taxon>
        <taxon>Lophotrochozoa</taxon>
        <taxon>Annelida</taxon>
        <taxon>Polychaeta</taxon>
        <taxon>Sedentaria</taxon>
        <taxon>Canalipalpata</taxon>
        <taxon>Sabellida</taxon>
        <taxon>Siboglinidae</taxon>
        <taxon>Ridgeia</taxon>
    </lineage>
</organism>
<gene>
    <name evidence="1" type="ORF">NP493_246g02103</name>
</gene>
<dbReference type="AlphaFoldDB" id="A0AAD9UDB1"/>
<comment type="caution">
    <text evidence="1">The sequence shown here is derived from an EMBL/GenBank/DDBJ whole genome shotgun (WGS) entry which is preliminary data.</text>
</comment>
<dbReference type="EMBL" id="JAODUO010000245">
    <property type="protein sequence ID" value="KAK2185105.1"/>
    <property type="molecule type" value="Genomic_DNA"/>
</dbReference>
<evidence type="ECO:0000313" key="1">
    <source>
        <dbReference type="EMBL" id="KAK2185105.1"/>
    </source>
</evidence>
<evidence type="ECO:0008006" key="3">
    <source>
        <dbReference type="Google" id="ProtNLM"/>
    </source>
</evidence>
<keyword evidence="2" id="KW-1185">Reference proteome</keyword>
<dbReference type="PANTHER" id="PTHR19303:SF73">
    <property type="entry name" value="PROTEIN PDC2"/>
    <property type="match status" value="1"/>
</dbReference>
<name>A0AAD9UDB1_RIDPI</name>
<dbReference type="Proteomes" id="UP001209878">
    <property type="component" value="Unassembled WGS sequence"/>
</dbReference>
<sequence length="132" mass="14792">MLALEMEHDEFTRSNGWLSRWQIRYNVKLAVLCVEAAEVPQAAVDDWTKRLPALLDGYCHKDIFNADETGLYYRALPNRSLVIEGDPRKGIKTSKERMTVLLACSAAGEKPTPLGISKALNPRCFRGVDKGL</sequence>
<dbReference type="GO" id="GO:0005634">
    <property type="term" value="C:nucleus"/>
    <property type="evidence" value="ECO:0007669"/>
    <property type="project" value="TreeGrafter"/>
</dbReference>
<reference evidence="1" key="1">
    <citation type="journal article" date="2023" name="Mol. Biol. Evol.">
        <title>Third-Generation Sequencing Reveals the Adaptive Role of the Epigenome in Three Deep-Sea Polychaetes.</title>
        <authorList>
            <person name="Perez M."/>
            <person name="Aroh O."/>
            <person name="Sun Y."/>
            <person name="Lan Y."/>
            <person name="Juniper S.K."/>
            <person name="Young C.R."/>
            <person name="Angers B."/>
            <person name="Qian P.Y."/>
        </authorList>
    </citation>
    <scope>NUCLEOTIDE SEQUENCE</scope>
    <source>
        <strain evidence="1">R07B-5</strain>
    </source>
</reference>
<dbReference type="GO" id="GO:0003677">
    <property type="term" value="F:DNA binding"/>
    <property type="evidence" value="ECO:0007669"/>
    <property type="project" value="TreeGrafter"/>
</dbReference>
<accession>A0AAD9UDB1</accession>